<dbReference type="PANTHER" id="PTHR15901:SF16">
    <property type="entry name" value="TESTICULAR HAPLOID EXPRESSED GENE PROTEIN"/>
    <property type="match status" value="1"/>
</dbReference>
<sequence>KDFYLRVRDVRIKLLARPRNLAILPEGFDYQENINRPPKAALTFKTTERLKCLATLDPKKITPKYRPPTPQHHYVSRAALLYVPSKNIERLAIRAKRMPKVIVEQEKEWDEKQHEMELKKIVFAKNRAKWLKMRAEPRGIPKRHKHPVEVVIVVHGKKLFVREDQLEDYMAKSLRQRRTKHDIDWKRFDTLSIPTKITPKYKVLPVKDTYFETRARNLKTTLSKRMGELYQPRTLPEEALLDLNYIPFTVAKGSLKYQITPRMEELAQPFTRNEEDDDDEIDDYVFSVPRRALRAKCSKRLAELARPIMRD</sequence>
<dbReference type="PANTHER" id="PTHR15901">
    <property type="entry name" value="TESTICULAR HAPLOID EXPRESSED GENE PROTEIN"/>
    <property type="match status" value="1"/>
</dbReference>
<organism evidence="2 3">
    <name type="scientific">Rhodnius prolixus</name>
    <name type="common">Triatomid bug</name>
    <dbReference type="NCBI Taxonomy" id="13249"/>
    <lineage>
        <taxon>Eukaryota</taxon>
        <taxon>Metazoa</taxon>
        <taxon>Ecdysozoa</taxon>
        <taxon>Arthropoda</taxon>
        <taxon>Hexapoda</taxon>
        <taxon>Insecta</taxon>
        <taxon>Pterygota</taxon>
        <taxon>Neoptera</taxon>
        <taxon>Paraneoptera</taxon>
        <taxon>Hemiptera</taxon>
        <taxon>Heteroptera</taxon>
        <taxon>Panheteroptera</taxon>
        <taxon>Cimicomorpha</taxon>
        <taxon>Reduviidae</taxon>
        <taxon>Triatominae</taxon>
        <taxon>Rhodnius</taxon>
    </lineage>
</organism>
<dbReference type="InParanoid" id="T1HIE1"/>
<dbReference type="OMA" id="FDYQENI"/>
<dbReference type="HOGENOM" id="CLU_895961_0_0_1"/>
<dbReference type="InterPro" id="IPR006623">
    <property type="entry name" value="THEG"/>
</dbReference>
<keyword evidence="1" id="KW-0677">Repeat</keyword>
<evidence type="ECO:0000256" key="1">
    <source>
        <dbReference type="ARBA" id="ARBA00022737"/>
    </source>
</evidence>
<protein>
    <submittedName>
        <fullName evidence="2">Uncharacterized protein</fullName>
    </submittedName>
</protein>
<evidence type="ECO:0000313" key="2">
    <source>
        <dbReference type="EnsemblMetazoa" id="RPRC003814-PA"/>
    </source>
</evidence>
<dbReference type="EMBL" id="ACPB03009387">
    <property type="status" value="NOT_ANNOTATED_CDS"/>
    <property type="molecule type" value="Genomic_DNA"/>
</dbReference>
<proteinExistence type="predicted"/>
<dbReference type="Proteomes" id="UP000015103">
    <property type="component" value="Unassembled WGS sequence"/>
</dbReference>
<dbReference type="EnsemblMetazoa" id="RPRC003814-RA">
    <property type="protein sequence ID" value="RPRC003814-PA"/>
    <property type="gene ID" value="RPRC003814"/>
</dbReference>
<dbReference type="Pfam" id="PF14912">
    <property type="entry name" value="THEG"/>
    <property type="match status" value="2"/>
</dbReference>
<name>T1HIE1_RHOPR</name>
<dbReference type="InterPro" id="IPR042401">
    <property type="entry name" value="SPMAP2-like"/>
</dbReference>
<dbReference type="EMBL" id="ACPB03009386">
    <property type="status" value="NOT_ANNOTATED_CDS"/>
    <property type="molecule type" value="Genomic_DNA"/>
</dbReference>
<dbReference type="AlphaFoldDB" id="T1HIE1"/>
<dbReference type="VEuPathDB" id="VectorBase:RPRC003814"/>
<keyword evidence="3" id="KW-1185">Reference proteome</keyword>
<accession>T1HIE1</accession>
<dbReference type="SMART" id="SM00705">
    <property type="entry name" value="THEG"/>
    <property type="match status" value="4"/>
</dbReference>
<evidence type="ECO:0000313" key="3">
    <source>
        <dbReference type="Proteomes" id="UP000015103"/>
    </source>
</evidence>
<reference evidence="2" key="1">
    <citation type="submission" date="2015-05" db="UniProtKB">
        <authorList>
            <consortium name="EnsemblMetazoa"/>
        </authorList>
    </citation>
    <scope>IDENTIFICATION</scope>
</reference>